<dbReference type="OrthoDB" id="99480at2"/>
<reference evidence="21 22" key="1">
    <citation type="submission" date="2019-03" db="EMBL/GenBank/DDBJ databases">
        <title>Genomic Encyclopedia of Type Strains, Phase IV (KMG-IV): sequencing the most valuable type-strain genomes for metagenomic binning, comparative biology and taxonomic classification.</title>
        <authorList>
            <person name="Goeker M."/>
        </authorList>
    </citation>
    <scope>NUCLEOTIDE SEQUENCE [LARGE SCALE GENOMIC DNA]</scope>
    <source>
        <strain evidence="21 22">DSM 12121</strain>
    </source>
</reference>
<evidence type="ECO:0000256" key="6">
    <source>
        <dbReference type="ARBA" id="ARBA00022692"/>
    </source>
</evidence>
<keyword evidence="11 14" id="KW-0472">Membrane</keyword>
<dbReference type="GO" id="GO:0009279">
    <property type="term" value="C:cell outer membrane"/>
    <property type="evidence" value="ECO:0007669"/>
    <property type="project" value="UniProtKB-SubCell"/>
</dbReference>
<feature type="chain" id="PRO_5020453265" evidence="18">
    <location>
        <begin position="27"/>
        <end position="674"/>
    </location>
</feature>
<dbReference type="Proteomes" id="UP000295129">
    <property type="component" value="Unassembled WGS sequence"/>
</dbReference>
<evidence type="ECO:0000256" key="12">
    <source>
        <dbReference type="ARBA" id="ARBA00023170"/>
    </source>
</evidence>
<keyword evidence="12 21" id="KW-0675">Receptor</keyword>
<dbReference type="PANTHER" id="PTHR32552:SF68">
    <property type="entry name" value="FERRICHROME OUTER MEMBRANE TRANSPORTER_PHAGE RECEPTOR"/>
    <property type="match status" value="1"/>
</dbReference>
<dbReference type="InterPro" id="IPR010917">
    <property type="entry name" value="TonB_rcpt_CS"/>
</dbReference>
<gene>
    <name evidence="21" type="ORF">C7389_11398</name>
</gene>
<keyword evidence="5" id="KW-0410">Iron transport</keyword>
<dbReference type="InterPro" id="IPR037066">
    <property type="entry name" value="Plug_dom_sf"/>
</dbReference>
<keyword evidence="13 14" id="KW-0998">Cell outer membrane</keyword>
<dbReference type="CDD" id="cd01347">
    <property type="entry name" value="ligand_gated_channel"/>
    <property type="match status" value="1"/>
</dbReference>
<evidence type="ECO:0000256" key="5">
    <source>
        <dbReference type="ARBA" id="ARBA00022496"/>
    </source>
</evidence>
<keyword evidence="4 14" id="KW-1134">Transmembrane beta strand</keyword>
<evidence type="ECO:0000256" key="7">
    <source>
        <dbReference type="ARBA" id="ARBA00022729"/>
    </source>
</evidence>
<evidence type="ECO:0000259" key="20">
    <source>
        <dbReference type="Pfam" id="PF07715"/>
    </source>
</evidence>
<evidence type="ECO:0000256" key="8">
    <source>
        <dbReference type="ARBA" id="ARBA00023004"/>
    </source>
</evidence>
<feature type="signal peptide" evidence="18">
    <location>
        <begin position="1"/>
        <end position="26"/>
    </location>
</feature>
<feature type="domain" description="TonB-dependent receptor-like beta-barrel" evidence="19">
    <location>
        <begin position="255"/>
        <end position="644"/>
    </location>
</feature>
<evidence type="ECO:0000256" key="14">
    <source>
        <dbReference type="PROSITE-ProRule" id="PRU01360"/>
    </source>
</evidence>
<keyword evidence="3 14" id="KW-0813">Transport</keyword>
<dbReference type="InterPro" id="IPR039426">
    <property type="entry name" value="TonB-dep_rcpt-like"/>
</dbReference>
<accession>A0A4R6DUT4</accession>
<comment type="subcellular location">
    <subcellularLocation>
        <location evidence="1 14">Cell outer membrane</location>
        <topology evidence="1 14">Multi-pass membrane protein</topology>
    </subcellularLocation>
</comment>
<name>A0A4R6DUT4_9RHOO</name>
<evidence type="ECO:0000313" key="21">
    <source>
        <dbReference type="EMBL" id="TDN48975.1"/>
    </source>
</evidence>
<dbReference type="InterPro" id="IPR036942">
    <property type="entry name" value="Beta-barrel_TonB_sf"/>
</dbReference>
<comment type="similarity">
    <text evidence="2 14 16">Belongs to the TonB-dependent receptor family.</text>
</comment>
<dbReference type="Pfam" id="PF07715">
    <property type="entry name" value="Plug"/>
    <property type="match status" value="1"/>
</dbReference>
<evidence type="ECO:0000256" key="1">
    <source>
        <dbReference type="ARBA" id="ARBA00004571"/>
    </source>
</evidence>
<feature type="domain" description="TonB-dependent receptor plug" evidence="20">
    <location>
        <begin position="50"/>
        <end position="159"/>
    </location>
</feature>
<protein>
    <submittedName>
        <fullName evidence="21">Outer membrane receptor protein involved in Fe transport</fullName>
    </submittedName>
</protein>
<dbReference type="GO" id="GO:0015344">
    <property type="term" value="F:siderophore uptake transmembrane transporter activity"/>
    <property type="evidence" value="ECO:0007669"/>
    <property type="project" value="TreeGrafter"/>
</dbReference>
<feature type="region of interest" description="Disordered" evidence="17">
    <location>
        <begin position="250"/>
        <end position="274"/>
    </location>
</feature>
<evidence type="ECO:0000256" key="15">
    <source>
        <dbReference type="PROSITE-ProRule" id="PRU10144"/>
    </source>
</evidence>
<evidence type="ECO:0000256" key="18">
    <source>
        <dbReference type="SAM" id="SignalP"/>
    </source>
</evidence>
<dbReference type="EMBL" id="SNVV01000013">
    <property type="protein sequence ID" value="TDN48975.1"/>
    <property type="molecule type" value="Genomic_DNA"/>
</dbReference>
<evidence type="ECO:0000259" key="19">
    <source>
        <dbReference type="Pfam" id="PF00593"/>
    </source>
</evidence>
<dbReference type="PROSITE" id="PS01156">
    <property type="entry name" value="TONB_DEPENDENT_REC_2"/>
    <property type="match status" value="1"/>
</dbReference>
<evidence type="ECO:0000256" key="16">
    <source>
        <dbReference type="RuleBase" id="RU003357"/>
    </source>
</evidence>
<keyword evidence="7 18" id="KW-0732">Signal</keyword>
<evidence type="ECO:0000256" key="17">
    <source>
        <dbReference type="SAM" id="MobiDB-lite"/>
    </source>
</evidence>
<feature type="short sequence motif" description="TonB C-terminal box" evidence="15">
    <location>
        <begin position="657"/>
        <end position="674"/>
    </location>
</feature>
<evidence type="ECO:0000256" key="11">
    <source>
        <dbReference type="ARBA" id="ARBA00023136"/>
    </source>
</evidence>
<evidence type="ECO:0000256" key="13">
    <source>
        <dbReference type="ARBA" id="ARBA00023237"/>
    </source>
</evidence>
<dbReference type="InterPro" id="IPR000531">
    <property type="entry name" value="Beta-barrel_TonB"/>
</dbReference>
<keyword evidence="8" id="KW-0408">Iron</keyword>
<keyword evidence="10 16" id="KW-0798">TonB box</keyword>
<evidence type="ECO:0000256" key="2">
    <source>
        <dbReference type="ARBA" id="ARBA00009810"/>
    </source>
</evidence>
<organism evidence="21 22">
    <name type="scientific">Azoarcus indigens</name>
    <dbReference type="NCBI Taxonomy" id="29545"/>
    <lineage>
        <taxon>Bacteria</taxon>
        <taxon>Pseudomonadati</taxon>
        <taxon>Pseudomonadota</taxon>
        <taxon>Betaproteobacteria</taxon>
        <taxon>Rhodocyclales</taxon>
        <taxon>Zoogloeaceae</taxon>
        <taxon>Azoarcus</taxon>
    </lineage>
</organism>
<dbReference type="SUPFAM" id="SSF56935">
    <property type="entry name" value="Porins"/>
    <property type="match status" value="1"/>
</dbReference>
<evidence type="ECO:0000256" key="3">
    <source>
        <dbReference type="ARBA" id="ARBA00022448"/>
    </source>
</evidence>
<proteinExistence type="inferred from homology"/>
<dbReference type="AlphaFoldDB" id="A0A4R6DUT4"/>
<keyword evidence="6 14" id="KW-0812">Transmembrane</keyword>
<dbReference type="Gene3D" id="2.170.130.10">
    <property type="entry name" value="TonB-dependent receptor, plug domain"/>
    <property type="match status" value="1"/>
</dbReference>
<evidence type="ECO:0000256" key="9">
    <source>
        <dbReference type="ARBA" id="ARBA00023065"/>
    </source>
</evidence>
<evidence type="ECO:0000256" key="10">
    <source>
        <dbReference type="ARBA" id="ARBA00023077"/>
    </source>
</evidence>
<dbReference type="Gene3D" id="2.40.170.20">
    <property type="entry name" value="TonB-dependent receptor, beta-barrel domain"/>
    <property type="match status" value="1"/>
</dbReference>
<dbReference type="PROSITE" id="PS52016">
    <property type="entry name" value="TONB_DEPENDENT_REC_3"/>
    <property type="match status" value="1"/>
</dbReference>
<keyword evidence="22" id="KW-1185">Reference proteome</keyword>
<dbReference type="Pfam" id="PF00593">
    <property type="entry name" value="TonB_dep_Rec_b-barrel"/>
    <property type="match status" value="1"/>
</dbReference>
<keyword evidence="9" id="KW-0406">Ion transport</keyword>
<sequence length="674" mass="72820">MPIPCPTLPRSLLSLLLAGIALPVAAQQDAGGAVLLGSVEVKGQMLAQTAAYSETRQDGEEIREQHISRPQELFRNVPGMNLTGYGLPGVADAVSLRGFGGGGHGSDIGFVLDGIPLNEAMSHADGYADLNVVIPLELDNMTVLRGPVSALYGNYNRAGTVTLQTRKGGEYRAADLSIGSYGTVDAQGAAGIALSDSQHLNLAAQVFHSDGFRDQSKSDRATLAGRWSLKVSPELEIAVSGRAHEAEADNPGYLTRAQFKDDPYGKDPRTKNDGAEKSFYTLRTDINYSLSSEVKLLTFAYATQQDFTRWFSRGAAAAPTWRQREETYDRDVLGAGFNLNGHHPLAAGPLTWVAGVEHYRERTDYLKYEDTQYRRRVGTAEYDRHFELDNLAAFAEAGIVLHPLFQPSVGLRWDRFTGDCGIAGAETATNECGDMKAVTHTSPKIGLRSRLSPAVELRASWSEGFGLASDMAKYAAGVGAVDPNVFRQTEIGANFKLGPALMVDVAAYHLRSSDEISELSPGEYVNAGSTRRRGVELSLLWAPATVFDLSLTYGSAHTRIVDNPDASLEGKRVTSVPRYTATLQANWRPLPGWRGNATLRKVGNYAVSADNSQTYGGYTTLDLGLSYTFAGSRPTTVYLAVDNVTDREYATAVSTIGYATGAPRSLRIGAQFDF</sequence>
<evidence type="ECO:0000313" key="22">
    <source>
        <dbReference type="Proteomes" id="UP000295129"/>
    </source>
</evidence>
<comment type="caution">
    <text evidence="21">The sequence shown here is derived from an EMBL/GenBank/DDBJ whole genome shotgun (WGS) entry which is preliminary data.</text>
</comment>
<dbReference type="PANTHER" id="PTHR32552">
    <property type="entry name" value="FERRICHROME IRON RECEPTOR-RELATED"/>
    <property type="match status" value="1"/>
</dbReference>
<dbReference type="InterPro" id="IPR012910">
    <property type="entry name" value="Plug_dom"/>
</dbReference>
<dbReference type="RefSeq" id="WP_133593104.1">
    <property type="nucleotide sequence ID" value="NZ_SNVV01000013.1"/>
</dbReference>
<evidence type="ECO:0000256" key="4">
    <source>
        <dbReference type="ARBA" id="ARBA00022452"/>
    </source>
</evidence>
<feature type="compositionally biased region" description="Basic and acidic residues" evidence="17">
    <location>
        <begin position="258"/>
        <end position="274"/>
    </location>
</feature>